<name>A0A2I8VGZ9_9EURY</name>
<dbReference type="KEGG" id="srub:C2R22_05400"/>
<keyword evidence="1" id="KW-0812">Transmembrane</keyword>
<evidence type="ECO:0000313" key="4">
    <source>
        <dbReference type="Proteomes" id="UP000236584"/>
    </source>
</evidence>
<evidence type="ECO:0000259" key="2">
    <source>
        <dbReference type="Pfam" id="PF26650"/>
    </source>
</evidence>
<dbReference type="GeneID" id="35591504"/>
<gene>
    <name evidence="3" type="ORF">C2R22_05400</name>
</gene>
<dbReference type="OrthoDB" id="282715at2157"/>
<reference evidence="3 4" key="1">
    <citation type="submission" date="2018-01" db="EMBL/GenBank/DDBJ databases">
        <title>Complete genome sequence of Salinigranum rubrum GX10T, an extremely halophilic archaeon isolated from a marine solar saltern.</title>
        <authorList>
            <person name="Han S."/>
        </authorList>
    </citation>
    <scope>NUCLEOTIDE SEQUENCE [LARGE SCALE GENOMIC DNA]</scope>
    <source>
        <strain evidence="3 4">GX10</strain>
    </source>
</reference>
<dbReference type="RefSeq" id="WP_103424852.1">
    <property type="nucleotide sequence ID" value="NZ_CP026309.1"/>
</dbReference>
<feature type="transmembrane region" description="Helical" evidence="1">
    <location>
        <begin position="126"/>
        <end position="149"/>
    </location>
</feature>
<sequence>MDEHRGTTPEIEERRIRLRPENDAVGTWLERLFDATSELVVFAIPAFVLVVLFNSATLSGRTIVTATGFILVAAAIKRRTLAVGAPWPKTSTRLSLARLAYFNTVVVVGVVLPGLVGTATGAGPALVLPTAFVVGLVGAGLFPPLVALIGRGGD</sequence>
<dbReference type="Pfam" id="PF26650">
    <property type="entry name" value="DUF8215"/>
    <property type="match status" value="1"/>
</dbReference>
<dbReference type="InterPro" id="IPR058528">
    <property type="entry name" value="DUF8215"/>
</dbReference>
<dbReference type="EMBL" id="CP026309">
    <property type="protein sequence ID" value="AUV81164.1"/>
    <property type="molecule type" value="Genomic_DNA"/>
</dbReference>
<keyword evidence="1" id="KW-0472">Membrane</keyword>
<feature type="transmembrane region" description="Helical" evidence="1">
    <location>
        <begin position="99"/>
        <end position="120"/>
    </location>
</feature>
<protein>
    <recommendedName>
        <fullName evidence="2">DUF8215 domain-containing protein</fullName>
    </recommendedName>
</protein>
<dbReference type="Proteomes" id="UP000236584">
    <property type="component" value="Chromosome"/>
</dbReference>
<organism evidence="3 4">
    <name type="scientific">Salinigranum rubrum</name>
    <dbReference type="NCBI Taxonomy" id="755307"/>
    <lineage>
        <taxon>Archaea</taxon>
        <taxon>Methanobacteriati</taxon>
        <taxon>Methanobacteriota</taxon>
        <taxon>Stenosarchaea group</taxon>
        <taxon>Halobacteria</taxon>
        <taxon>Halobacteriales</taxon>
        <taxon>Haloferacaceae</taxon>
        <taxon>Salinigranum</taxon>
    </lineage>
</organism>
<evidence type="ECO:0000256" key="1">
    <source>
        <dbReference type="SAM" id="Phobius"/>
    </source>
</evidence>
<feature type="domain" description="DUF8215" evidence="2">
    <location>
        <begin position="22"/>
        <end position="148"/>
    </location>
</feature>
<dbReference type="AlphaFoldDB" id="A0A2I8VGZ9"/>
<evidence type="ECO:0000313" key="3">
    <source>
        <dbReference type="EMBL" id="AUV81164.1"/>
    </source>
</evidence>
<feature type="transmembrane region" description="Helical" evidence="1">
    <location>
        <begin position="39"/>
        <end position="56"/>
    </location>
</feature>
<keyword evidence="1" id="KW-1133">Transmembrane helix</keyword>
<keyword evidence="4" id="KW-1185">Reference proteome</keyword>
<accession>A0A2I8VGZ9</accession>
<proteinExistence type="predicted"/>